<name>A0A0G2Y1Y8_MIMIV</name>
<evidence type="ECO:0000259" key="1">
    <source>
        <dbReference type="Pfam" id="PF02399"/>
    </source>
</evidence>
<dbReference type="Pfam" id="PF02399">
    <property type="entry name" value="Herpes_ori_bp"/>
    <property type="match status" value="2"/>
</dbReference>
<dbReference type="Pfam" id="PF03121">
    <property type="entry name" value="Herpes_UL52"/>
    <property type="match status" value="1"/>
</dbReference>
<organism evidence="2 3">
    <name type="scientific">Acanthamoeba polyphaga mimivirus</name>
    <name type="common">APMV</name>
    <dbReference type="NCBI Taxonomy" id="212035"/>
    <lineage>
        <taxon>Viruses</taxon>
        <taxon>Varidnaviria</taxon>
        <taxon>Bamfordvirae</taxon>
        <taxon>Nucleocytoviricota</taxon>
        <taxon>Megaviricetes</taxon>
        <taxon>Imitervirales</taxon>
        <taxon>Mimiviridae</taxon>
        <taxon>Megamimivirinae</taxon>
        <taxon>Mimivirus</taxon>
        <taxon>Mimivirus bradfordmassiliense</taxon>
    </lineage>
</organism>
<dbReference type="GO" id="GO:0005524">
    <property type="term" value="F:ATP binding"/>
    <property type="evidence" value="ECO:0007669"/>
    <property type="project" value="InterPro"/>
</dbReference>
<dbReference type="SUPFAM" id="SSF52540">
    <property type="entry name" value="P-loop containing nucleoside triphosphate hydrolases"/>
    <property type="match status" value="1"/>
</dbReference>
<accession>A0A0G2Y1Y8</accession>
<feature type="domain" description="Replication origin-binding protein" evidence="1">
    <location>
        <begin position="398"/>
        <end position="537"/>
    </location>
</feature>
<feature type="domain" description="Replication origin-binding protein" evidence="1">
    <location>
        <begin position="572"/>
        <end position="701"/>
    </location>
</feature>
<evidence type="ECO:0000313" key="2">
    <source>
        <dbReference type="EMBL" id="AKI79728.1"/>
    </source>
</evidence>
<organismHost>
    <name type="scientific">Acanthamoeba polyphaga</name>
    <name type="common">Amoeba</name>
    <dbReference type="NCBI Taxonomy" id="5757"/>
</organismHost>
<dbReference type="GO" id="GO:0004386">
    <property type="term" value="F:helicase activity"/>
    <property type="evidence" value="ECO:0007669"/>
    <property type="project" value="UniProtKB-KW"/>
</dbReference>
<dbReference type="EMBL" id="KM982401">
    <property type="protein sequence ID" value="AKI79728.1"/>
    <property type="molecule type" value="Genomic_DNA"/>
</dbReference>
<protein>
    <submittedName>
        <fullName evidence="2">Helicase</fullName>
    </submittedName>
</protein>
<sequence length="1052" mass="123494">MIKKIMKMAKIYKSKNAMIETVPVIDRESKMFLQYPVNSNGCCNFTVIDKDKDFFSNIKSTKSNSKFLQEMFIDGTKRKPYLDIEHYYPSEKEFKKDFKRIIPQIVNDIIQVFAKEYDQVIKLSDVLLLNSSGQSSDGYKLSVHVVVSPKNKTFYYTNSKKIENNTAYHLYASLININSEYKDKENFNDKPHGYLDEQVYRKDATLRMIGSCKYPTGDRCLDPIDSKTLEKLDLTDKQKLNYLISYIDDTKPTILLETPIIQQTTISKTKIQHNEPTKTNINNKLLDLVKKYHPSAKQYGSSKEGYYNFNYDNRTEKCPLSGVTHDSNGFYVIEKSSGCFLKCYSKKCHGKSMHLGYVDETDQFVDEAHQINTKYLLQDPLVPKLLEDWINKGKTFAIKSAMGTGKTYLIKHILDKYKLNKVLWITHRQTLTKSLYGSFKDYGFVSYMDTQNCLYQYDKVLVQIDSLMRIKEFDMFENKQLVKKYDLVIIDEIEGCLSHYESPYLNKPDIDSRYIFNFMIDVIRFSNKLIVLDADISIRTQLFIEHIDKITNKGGNYIMINNSFQPITKTFTITNDEGDFDNKLFADIKSNKNICVVSMSAGAVNKIAAELNKMGTKYVSHTSKSSDSLKKNLENVNTFWKQQQVVMFSPSIISGIDFNEIHFDKMYCIIKSGNKTCDPRSFLQMVGRIRHIGDQNIFCWYQQIPIFIDKTNKIIPKLQSDVYTFDDLLSYYRYYETLRNKKIIKNVVYETVEGDDVISFVNKSVEIDLFDKISLHNEVEQLNKHQDVFLTVLNRLIMRAGNKIDFKLVLKDDKKPIMDKINNREEEINIMIDLDDSKYDIKELSTKQTNNQLTEIEKLFIKKYYFKKKLGIKKEIDKDKLRELMTKYMDKEYFIERYEILFGYKKISDSNDDSKTKEKDRIKRKIIVDFVNILIGKHYNNCLNDSKLKRIIIKDDQYSKALKKIIKESMYFSNEEKYRPLFRKKKGSLKSNPKKEKEIQFYTSTLVRLLREYNIILKVESRKKTNGKSSYLRSLSVDKQIKDVVENKYNHQ</sequence>
<dbReference type="EMBL" id="KM982401">
    <property type="protein sequence ID" value="AKI79713.1"/>
    <property type="molecule type" value="Genomic_DNA"/>
</dbReference>
<keyword evidence="2" id="KW-0347">Helicase</keyword>
<dbReference type="Proteomes" id="UP000241474">
    <property type="component" value="Segment"/>
</dbReference>
<evidence type="ECO:0000313" key="3">
    <source>
        <dbReference type="Proteomes" id="UP000241474"/>
    </source>
</evidence>
<dbReference type="GO" id="GO:0006260">
    <property type="term" value="P:DNA replication"/>
    <property type="evidence" value="ECO:0007669"/>
    <property type="project" value="InterPro"/>
</dbReference>
<reference evidence="2 3" key="1">
    <citation type="submission" date="2014-10" db="EMBL/GenBank/DDBJ databases">
        <title>Pan-genome analysis of Brazilian lineage A amoebal mimiviruses.</title>
        <authorList>
            <person name="Assis F.L."/>
            <person name="Abrahao J.S."/>
            <person name="Kroon E.G."/>
            <person name="Dornas F.P."/>
            <person name="Andrade K.R."/>
            <person name="Borato P.V.M."/>
            <person name="Pilotto M.R."/>
            <person name="Benamar S."/>
            <person name="LaScola B."/>
            <person name="Colson P."/>
        </authorList>
    </citation>
    <scope>NUCLEOTIDE SEQUENCE [LARGE SCALE GENOMIC DNA]</scope>
    <source>
        <strain evidence="2 3">Oyster</strain>
    </source>
</reference>
<proteinExistence type="predicted"/>
<dbReference type="GO" id="GO:0003688">
    <property type="term" value="F:DNA replication origin binding"/>
    <property type="evidence" value="ECO:0007669"/>
    <property type="project" value="InterPro"/>
</dbReference>
<keyword evidence="2" id="KW-0067">ATP-binding</keyword>
<dbReference type="InterPro" id="IPR027417">
    <property type="entry name" value="P-loop_NTPase"/>
</dbReference>
<dbReference type="Gene3D" id="3.40.50.300">
    <property type="entry name" value="P-loop containing nucleotide triphosphate hydrolases"/>
    <property type="match status" value="1"/>
</dbReference>
<keyword evidence="2" id="KW-0547">Nucleotide-binding</keyword>
<keyword evidence="2" id="KW-0378">Hydrolase</keyword>
<dbReference type="InterPro" id="IPR003450">
    <property type="entry name" value="Replication_origin-bd"/>
</dbReference>